<keyword evidence="2" id="KW-0808">Transferase</keyword>
<evidence type="ECO:0000313" key="2">
    <source>
        <dbReference type="EMBL" id="GIY37449.1"/>
    </source>
</evidence>
<comment type="caution">
    <text evidence="2">The sequence shown here is derived from an EMBL/GenBank/DDBJ whole genome shotgun (WGS) entry which is preliminary data.</text>
</comment>
<evidence type="ECO:0000259" key="1">
    <source>
        <dbReference type="PROSITE" id="PS50878"/>
    </source>
</evidence>
<dbReference type="GO" id="GO:0003964">
    <property type="term" value="F:RNA-directed DNA polymerase activity"/>
    <property type="evidence" value="ECO:0007669"/>
    <property type="project" value="UniProtKB-KW"/>
</dbReference>
<name>A0AAV4SWS7_9ARAC</name>
<dbReference type="AlphaFoldDB" id="A0AAV4SWS7"/>
<proteinExistence type="predicted"/>
<dbReference type="PANTHER" id="PTHR33332">
    <property type="entry name" value="REVERSE TRANSCRIPTASE DOMAIN-CONTAINING PROTEIN"/>
    <property type="match status" value="1"/>
</dbReference>
<dbReference type="InterPro" id="IPR043128">
    <property type="entry name" value="Rev_trsase/Diguanyl_cyclase"/>
</dbReference>
<reference evidence="2 3" key="1">
    <citation type="submission" date="2021-06" db="EMBL/GenBank/DDBJ databases">
        <title>Caerostris darwini draft genome.</title>
        <authorList>
            <person name="Kono N."/>
            <person name="Arakawa K."/>
        </authorList>
    </citation>
    <scope>NUCLEOTIDE SEQUENCE [LARGE SCALE GENOMIC DNA]</scope>
</reference>
<dbReference type="Proteomes" id="UP001054837">
    <property type="component" value="Unassembled WGS sequence"/>
</dbReference>
<feature type="domain" description="Reverse transcriptase" evidence="1">
    <location>
        <begin position="1"/>
        <end position="118"/>
    </location>
</feature>
<sequence>MIRDNIYRWIKSILDQRFIHIKYDNSISEYRQIRQGLPQGSVLSPLLFNLMINDFVDALCGHEPEVQSLDFTDDLVIWTMGRDLSACKKHSNRFFKRWSVENEMTVNPGKTNSSTLLT</sequence>
<dbReference type="InterPro" id="IPR000477">
    <property type="entry name" value="RT_dom"/>
</dbReference>
<dbReference type="Pfam" id="PF00078">
    <property type="entry name" value="RVT_1"/>
    <property type="match status" value="1"/>
</dbReference>
<protein>
    <submittedName>
        <fullName evidence="2">Rna-directed dna polymerase from transposon bs</fullName>
    </submittedName>
</protein>
<keyword evidence="3" id="KW-1185">Reference proteome</keyword>
<organism evidence="2 3">
    <name type="scientific">Caerostris darwini</name>
    <dbReference type="NCBI Taxonomy" id="1538125"/>
    <lineage>
        <taxon>Eukaryota</taxon>
        <taxon>Metazoa</taxon>
        <taxon>Ecdysozoa</taxon>
        <taxon>Arthropoda</taxon>
        <taxon>Chelicerata</taxon>
        <taxon>Arachnida</taxon>
        <taxon>Araneae</taxon>
        <taxon>Araneomorphae</taxon>
        <taxon>Entelegynae</taxon>
        <taxon>Araneoidea</taxon>
        <taxon>Araneidae</taxon>
        <taxon>Caerostris</taxon>
    </lineage>
</organism>
<evidence type="ECO:0000313" key="3">
    <source>
        <dbReference type="Proteomes" id="UP001054837"/>
    </source>
</evidence>
<dbReference type="PROSITE" id="PS50878">
    <property type="entry name" value="RT_POL"/>
    <property type="match status" value="1"/>
</dbReference>
<keyword evidence="2" id="KW-0548">Nucleotidyltransferase</keyword>
<dbReference type="SUPFAM" id="SSF56672">
    <property type="entry name" value="DNA/RNA polymerases"/>
    <property type="match status" value="1"/>
</dbReference>
<accession>A0AAV4SWS7</accession>
<gene>
    <name evidence="2" type="ORF">CDAR_433831</name>
</gene>
<dbReference type="Gene3D" id="3.30.70.270">
    <property type="match status" value="1"/>
</dbReference>
<dbReference type="InterPro" id="IPR043502">
    <property type="entry name" value="DNA/RNA_pol_sf"/>
</dbReference>
<keyword evidence="2" id="KW-0695">RNA-directed DNA polymerase</keyword>
<dbReference type="EMBL" id="BPLQ01008449">
    <property type="protein sequence ID" value="GIY37449.1"/>
    <property type="molecule type" value="Genomic_DNA"/>
</dbReference>